<reference evidence="2" key="1">
    <citation type="submission" date="2020-03" db="EMBL/GenBank/DDBJ databases">
        <authorList>
            <person name="Weist P."/>
        </authorList>
    </citation>
    <scope>NUCLEOTIDE SEQUENCE</scope>
</reference>
<dbReference type="Proteomes" id="UP001153269">
    <property type="component" value="Unassembled WGS sequence"/>
</dbReference>
<accession>A0A9N7VFM2</accession>
<keyword evidence="3" id="KW-1185">Reference proteome</keyword>
<evidence type="ECO:0000313" key="3">
    <source>
        <dbReference type="Proteomes" id="UP001153269"/>
    </source>
</evidence>
<name>A0A9N7VFM2_PLEPL</name>
<organism evidence="2 3">
    <name type="scientific">Pleuronectes platessa</name>
    <name type="common">European plaice</name>
    <dbReference type="NCBI Taxonomy" id="8262"/>
    <lineage>
        <taxon>Eukaryota</taxon>
        <taxon>Metazoa</taxon>
        <taxon>Chordata</taxon>
        <taxon>Craniata</taxon>
        <taxon>Vertebrata</taxon>
        <taxon>Euteleostomi</taxon>
        <taxon>Actinopterygii</taxon>
        <taxon>Neopterygii</taxon>
        <taxon>Teleostei</taxon>
        <taxon>Neoteleostei</taxon>
        <taxon>Acanthomorphata</taxon>
        <taxon>Carangaria</taxon>
        <taxon>Pleuronectiformes</taxon>
        <taxon>Pleuronectoidei</taxon>
        <taxon>Pleuronectidae</taxon>
        <taxon>Pleuronectes</taxon>
    </lineage>
</organism>
<sequence>MSGRKTVDGATDALKEEKEAPVSSDFHLWFRTRLEEARLEEARLEEARLEEAQLEAARLEEARLEAHSNVRRKSHLL</sequence>
<comment type="caution">
    <text evidence="2">The sequence shown here is derived from an EMBL/GenBank/DDBJ whole genome shotgun (WGS) entry which is preliminary data.</text>
</comment>
<evidence type="ECO:0000313" key="2">
    <source>
        <dbReference type="EMBL" id="CAB1451852.1"/>
    </source>
</evidence>
<dbReference type="Gene3D" id="2.160.20.80">
    <property type="entry name" value="E3 ubiquitin-protein ligase SopA"/>
    <property type="match status" value="1"/>
</dbReference>
<dbReference type="SUPFAM" id="SSF141571">
    <property type="entry name" value="Pentapeptide repeat-like"/>
    <property type="match status" value="1"/>
</dbReference>
<dbReference type="Pfam" id="PF00805">
    <property type="entry name" value="Pentapeptide"/>
    <property type="match status" value="1"/>
</dbReference>
<gene>
    <name evidence="2" type="ORF">PLEPLA_LOCUS39579</name>
</gene>
<dbReference type="EMBL" id="CADEAL010004104">
    <property type="protein sequence ID" value="CAB1451852.1"/>
    <property type="molecule type" value="Genomic_DNA"/>
</dbReference>
<feature type="coiled-coil region" evidence="1">
    <location>
        <begin position="32"/>
        <end position="69"/>
    </location>
</feature>
<keyword evidence="1" id="KW-0175">Coiled coil</keyword>
<evidence type="ECO:0000256" key="1">
    <source>
        <dbReference type="SAM" id="Coils"/>
    </source>
</evidence>
<protein>
    <submittedName>
        <fullName evidence="2">Uncharacterized protein</fullName>
    </submittedName>
</protein>
<dbReference type="AlphaFoldDB" id="A0A9N7VFM2"/>
<proteinExistence type="predicted"/>
<dbReference type="InterPro" id="IPR001646">
    <property type="entry name" value="5peptide_repeat"/>
</dbReference>